<comment type="caution">
    <text evidence="1">The sequence shown here is derived from an EMBL/GenBank/DDBJ whole genome shotgun (WGS) entry which is preliminary data.</text>
</comment>
<evidence type="ECO:0000313" key="2">
    <source>
        <dbReference type="Proteomes" id="UP000658690"/>
    </source>
</evidence>
<reference evidence="1 2" key="1">
    <citation type="submission" date="2019-10" db="EMBL/GenBank/DDBJ databases">
        <title>Description of Paenibacillus choica sp. nov.</title>
        <authorList>
            <person name="Carlier A."/>
            <person name="Qi S."/>
        </authorList>
    </citation>
    <scope>NUCLEOTIDE SEQUENCE [LARGE SCALE GENOMIC DNA]</scope>
    <source>
        <strain evidence="1 2">LMG 31460</strain>
    </source>
</reference>
<evidence type="ECO:0000313" key="1">
    <source>
        <dbReference type="EMBL" id="NOU86399.1"/>
    </source>
</evidence>
<accession>A0ABX1Z0P5</accession>
<keyword evidence="2" id="KW-1185">Reference proteome</keyword>
<dbReference type="Proteomes" id="UP000658690">
    <property type="component" value="Unassembled WGS sequence"/>
</dbReference>
<protein>
    <recommendedName>
        <fullName evidence="3">Transcriptional regulator</fullName>
    </recommendedName>
</protein>
<dbReference type="EMBL" id="WHOC01000061">
    <property type="protein sequence ID" value="NOU86399.1"/>
    <property type="molecule type" value="Genomic_DNA"/>
</dbReference>
<name>A0ABX1Z0P5_9BACL</name>
<proteinExistence type="predicted"/>
<organism evidence="1 2">
    <name type="scientific">Paenibacillus germinis</name>
    <dbReference type="NCBI Taxonomy" id="2654979"/>
    <lineage>
        <taxon>Bacteria</taxon>
        <taxon>Bacillati</taxon>
        <taxon>Bacillota</taxon>
        <taxon>Bacilli</taxon>
        <taxon>Bacillales</taxon>
        <taxon>Paenibacillaceae</taxon>
        <taxon>Paenibacillus</taxon>
    </lineage>
</organism>
<evidence type="ECO:0008006" key="3">
    <source>
        <dbReference type="Google" id="ProtNLM"/>
    </source>
</evidence>
<gene>
    <name evidence="1" type="ORF">GC102_11545</name>
</gene>
<sequence>MDKQHHLFLKGTELLFRVFLFREWNEQAGYTNTPNLKCGQMAAYNDDMDKVFKALADSSRRQLLDELFKKI</sequence>
<dbReference type="RefSeq" id="WP_171689683.1">
    <property type="nucleotide sequence ID" value="NZ_WHOC01000061.1"/>
</dbReference>